<organism evidence="9 10">
    <name type="scientific">Eggerthella lenta</name>
    <name type="common">Eubacterium lentum</name>
    <dbReference type="NCBI Taxonomy" id="84112"/>
    <lineage>
        <taxon>Bacteria</taxon>
        <taxon>Bacillati</taxon>
        <taxon>Actinomycetota</taxon>
        <taxon>Coriobacteriia</taxon>
        <taxon>Eggerthellales</taxon>
        <taxon>Eggerthellaceae</taxon>
        <taxon>Eggerthella</taxon>
    </lineage>
</organism>
<dbReference type="Proteomes" id="UP000253752">
    <property type="component" value="Unassembled WGS sequence"/>
</dbReference>
<evidence type="ECO:0000256" key="3">
    <source>
        <dbReference type="ARBA" id="ARBA00023125"/>
    </source>
</evidence>
<dbReference type="InterPro" id="IPR004107">
    <property type="entry name" value="Integrase_SAM-like_N"/>
</dbReference>
<keyword evidence="3 5" id="KW-0238">DNA-binding</keyword>
<evidence type="ECO:0000313" key="9">
    <source>
        <dbReference type="EMBL" id="RDB76271.1"/>
    </source>
</evidence>
<dbReference type="GO" id="GO:0006310">
    <property type="term" value="P:DNA recombination"/>
    <property type="evidence" value="ECO:0007669"/>
    <property type="project" value="UniProtKB-KW"/>
</dbReference>
<protein>
    <recommendedName>
        <fullName evidence="11">Site-specific integrase</fullName>
    </recommendedName>
</protein>
<evidence type="ECO:0000256" key="2">
    <source>
        <dbReference type="ARBA" id="ARBA00022908"/>
    </source>
</evidence>
<feature type="domain" description="Tyr recombinase" evidence="7">
    <location>
        <begin position="240"/>
        <end position="423"/>
    </location>
</feature>
<dbReference type="Pfam" id="PF14659">
    <property type="entry name" value="Phage_int_SAM_3"/>
    <property type="match status" value="1"/>
</dbReference>
<dbReference type="SUPFAM" id="SSF56349">
    <property type="entry name" value="DNA breaking-rejoining enzymes"/>
    <property type="match status" value="1"/>
</dbReference>
<dbReference type="InterPro" id="IPR010998">
    <property type="entry name" value="Integrase_recombinase_N"/>
</dbReference>
<dbReference type="PANTHER" id="PTHR30349:SF41">
    <property type="entry name" value="INTEGRASE_RECOMBINASE PROTEIN MJ0367-RELATED"/>
    <property type="match status" value="1"/>
</dbReference>
<evidence type="ECO:0000313" key="10">
    <source>
        <dbReference type="Proteomes" id="UP000253752"/>
    </source>
</evidence>
<evidence type="ECO:0000256" key="6">
    <source>
        <dbReference type="SAM" id="MobiDB-lite"/>
    </source>
</evidence>
<dbReference type="Pfam" id="PF00589">
    <property type="entry name" value="Phage_integrase"/>
    <property type="match status" value="1"/>
</dbReference>
<dbReference type="AlphaFoldDB" id="A0A369MRD4"/>
<evidence type="ECO:0008006" key="11">
    <source>
        <dbReference type="Google" id="ProtNLM"/>
    </source>
</evidence>
<dbReference type="GO" id="GO:0015074">
    <property type="term" value="P:DNA integration"/>
    <property type="evidence" value="ECO:0007669"/>
    <property type="project" value="UniProtKB-KW"/>
</dbReference>
<evidence type="ECO:0000259" key="8">
    <source>
        <dbReference type="PROSITE" id="PS51900"/>
    </source>
</evidence>
<sequence length="438" mass="48462">MSCHDPDHERENRREGVVDDAVPSLRGRSLQSRYALLGGRLPGCVGLLYRGEPDNALAQLVDFPAVRLEALVVQRDGPLMGRMLEALVQPDHLLSCTPLSVRAIVAHESPDPGKIPSALMIGNARKAPGIFESKRSRAMNIAEIYEIHYLPEKSKKRRPSTVAGYDSSVRLHVLPRWGSCEIEDIDPDDLQEWVDGFDRAGAAEKAYKCLRQIVRWWIRAKRLHIPDPTLYVELPAKEPYRPEVLDAEGVTAMLRGMWGHAMEAVAICSVTMGLRRGEACALTWGDINLKTGEVRVNKSRQCVGGDVVTEGTKTDKSTRSCYLPRFAINRLRQIRGKGLITGDVSPDKVARSIKSQCRRMGLPHVSMTNMRHTWATLAIEAGIGIETVAMMLGHTDISTAYDHYIVPRRAICVAAQQAVEGLLVKSAGKPRRMLLAAA</sequence>
<keyword evidence="2" id="KW-0229">DNA integration</keyword>
<feature type="domain" description="Core-binding (CB)" evidence="8">
    <location>
        <begin position="136"/>
        <end position="218"/>
    </location>
</feature>
<gene>
    <name evidence="9" type="ORF">C1872_12575</name>
</gene>
<comment type="caution">
    <text evidence="9">The sequence shown here is derived from an EMBL/GenBank/DDBJ whole genome shotgun (WGS) entry which is preliminary data.</text>
</comment>
<dbReference type="PROSITE" id="PS51898">
    <property type="entry name" value="TYR_RECOMBINASE"/>
    <property type="match status" value="1"/>
</dbReference>
<evidence type="ECO:0000256" key="5">
    <source>
        <dbReference type="PROSITE-ProRule" id="PRU01248"/>
    </source>
</evidence>
<dbReference type="InterPro" id="IPR050090">
    <property type="entry name" value="Tyrosine_recombinase_XerCD"/>
</dbReference>
<comment type="similarity">
    <text evidence="1">Belongs to the 'phage' integrase family.</text>
</comment>
<dbReference type="Gene3D" id="1.10.150.130">
    <property type="match status" value="1"/>
</dbReference>
<keyword evidence="4" id="KW-0233">DNA recombination</keyword>
<dbReference type="PROSITE" id="PS51900">
    <property type="entry name" value="CB"/>
    <property type="match status" value="1"/>
</dbReference>
<evidence type="ECO:0000259" key="7">
    <source>
        <dbReference type="PROSITE" id="PS51898"/>
    </source>
</evidence>
<accession>A0A369MRD4</accession>
<dbReference type="InterPro" id="IPR013762">
    <property type="entry name" value="Integrase-like_cat_sf"/>
</dbReference>
<dbReference type="InterPro" id="IPR044068">
    <property type="entry name" value="CB"/>
</dbReference>
<dbReference type="GO" id="GO:0003677">
    <property type="term" value="F:DNA binding"/>
    <property type="evidence" value="ECO:0007669"/>
    <property type="project" value="UniProtKB-UniRule"/>
</dbReference>
<dbReference type="Gene3D" id="1.10.443.10">
    <property type="entry name" value="Intergrase catalytic core"/>
    <property type="match status" value="1"/>
</dbReference>
<reference evidence="9 10" key="1">
    <citation type="journal article" date="2018" name="Elife">
        <title>Discovery and characterization of a prevalent human gut bacterial enzyme sufficient for the inactivation of a family of plant toxins.</title>
        <authorList>
            <person name="Koppel N."/>
            <person name="Bisanz J.E."/>
            <person name="Pandelia M.E."/>
            <person name="Turnbaugh P.J."/>
            <person name="Balskus E.P."/>
        </authorList>
    </citation>
    <scope>NUCLEOTIDE SEQUENCE [LARGE SCALE GENOMIC DNA]</scope>
    <source>
        <strain evidence="9 10">MR1 #12</strain>
    </source>
</reference>
<feature type="region of interest" description="Disordered" evidence="6">
    <location>
        <begin position="1"/>
        <end position="20"/>
    </location>
</feature>
<feature type="compositionally biased region" description="Basic and acidic residues" evidence="6">
    <location>
        <begin position="1"/>
        <end position="17"/>
    </location>
</feature>
<evidence type="ECO:0000256" key="1">
    <source>
        <dbReference type="ARBA" id="ARBA00008857"/>
    </source>
</evidence>
<dbReference type="CDD" id="cd01189">
    <property type="entry name" value="INT_ICEBs1_C_like"/>
    <property type="match status" value="1"/>
</dbReference>
<dbReference type="PANTHER" id="PTHR30349">
    <property type="entry name" value="PHAGE INTEGRASE-RELATED"/>
    <property type="match status" value="1"/>
</dbReference>
<name>A0A369MRD4_EGGLN</name>
<dbReference type="InterPro" id="IPR011010">
    <property type="entry name" value="DNA_brk_join_enz"/>
</dbReference>
<dbReference type="InterPro" id="IPR002104">
    <property type="entry name" value="Integrase_catalytic"/>
</dbReference>
<evidence type="ECO:0000256" key="4">
    <source>
        <dbReference type="ARBA" id="ARBA00023172"/>
    </source>
</evidence>
<proteinExistence type="inferred from homology"/>
<dbReference type="EMBL" id="PPTX01000022">
    <property type="protein sequence ID" value="RDB76271.1"/>
    <property type="molecule type" value="Genomic_DNA"/>
</dbReference>